<reference evidence="3" key="1">
    <citation type="submission" date="2013-03" db="EMBL/GenBank/DDBJ databases">
        <title>Immune-Related transcriptome of Coptotermes formosanus Shiraki workers: the defense mechanism.</title>
        <authorList>
            <person name="Hussain A."/>
            <person name="Li Y.F."/>
            <person name="Wen S.Y."/>
        </authorList>
    </citation>
    <scope>NUCLEOTIDE SEQUENCE</scope>
</reference>
<proteinExistence type="evidence at transcript level"/>
<dbReference type="AlphaFoldDB" id="R4V4F6"/>
<organism evidence="3">
    <name type="scientific">Coptotermes formosanus</name>
    <name type="common">Formosan subterranean termite</name>
    <dbReference type="NCBI Taxonomy" id="36987"/>
    <lineage>
        <taxon>Eukaryota</taxon>
        <taxon>Metazoa</taxon>
        <taxon>Ecdysozoa</taxon>
        <taxon>Arthropoda</taxon>
        <taxon>Hexapoda</taxon>
        <taxon>Insecta</taxon>
        <taxon>Pterygota</taxon>
        <taxon>Neoptera</taxon>
        <taxon>Polyneoptera</taxon>
        <taxon>Dictyoptera</taxon>
        <taxon>Blattodea</taxon>
        <taxon>Blattoidea</taxon>
        <taxon>Termitoidae</taxon>
        <taxon>Rhinotermitidae</taxon>
        <taxon>Coptotermes</taxon>
    </lineage>
</organism>
<accession>R4V4F6</accession>
<dbReference type="Proteomes" id="UP000502823">
    <property type="component" value="Unassembled WGS sequence"/>
</dbReference>
<dbReference type="GO" id="GO:0070072">
    <property type="term" value="P:vacuolar proton-transporting V-type ATPase complex assembly"/>
    <property type="evidence" value="ECO:0007669"/>
    <property type="project" value="InterPro"/>
</dbReference>
<evidence type="ECO:0000313" key="3">
    <source>
        <dbReference type="EMBL" id="AGM32743.1"/>
    </source>
</evidence>
<evidence type="ECO:0000256" key="2">
    <source>
        <dbReference type="SAM" id="MobiDB-lite"/>
    </source>
</evidence>
<reference evidence="5" key="3">
    <citation type="submission" date="2020-01" db="EMBL/GenBank/DDBJ databases">
        <title>Draft genome sequence of the Termite Coptotermes fromosanus.</title>
        <authorList>
            <person name="Itakura S."/>
            <person name="Yosikawa Y."/>
            <person name="Umezawa K."/>
        </authorList>
    </citation>
    <scope>NUCLEOTIDE SEQUENCE [LARGE SCALE GENOMIC DNA]</scope>
</reference>
<evidence type="ECO:0000313" key="5">
    <source>
        <dbReference type="Proteomes" id="UP000502823"/>
    </source>
</evidence>
<dbReference type="EMBL" id="BLKM01012573">
    <property type="protein sequence ID" value="GFG36915.1"/>
    <property type="molecule type" value="Genomic_DNA"/>
</dbReference>
<dbReference type="GO" id="GO:0051082">
    <property type="term" value="F:unfolded protein binding"/>
    <property type="evidence" value="ECO:0007669"/>
    <property type="project" value="TreeGrafter"/>
</dbReference>
<protein>
    <recommendedName>
        <fullName evidence="1">Vacuolar ATPase assembly protein VMA22</fullName>
    </recommendedName>
</protein>
<name>R4V4F6_COPFO</name>
<dbReference type="EMBL" id="KC740919">
    <property type="protein sequence ID" value="AGM32743.1"/>
    <property type="molecule type" value="mRNA"/>
</dbReference>
<dbReference type="Gene3D" id="1.10.287.3240">
    <property type="match status" value="1"/>
</dbReference>
<dbReference type="OrthoDB" id="408631at2759"/>
<dbReference type="InParanoid" id="R4V4F6"/>
<dbReference type="Pfam" id="PF21730">
    <property type="entry name" value="Vma22_CCDC115"/>
    <property type="match status" value="1"/>
</dbReference>
<gene>
    <name evidence="4" type="ORF">Cfor_05362</name>
</gene>
<evidence type="ECO:0000313" key="4">
    <source>
        <dbReference type="EMBL" id="GFG36915.1"/>
    </source>
</evidence>
<dbReference type="InterPro" id="IPR040357">
    <property type="entry name" value="Vma22/CCDC115"/>
</dbReference>
<sequence>MASDILDVCRELDDLMIRLLELMEEHIQCKLKLQDIMKSSCLDLAKARYIMGTRNVSYLQLPTKESAEITALRTVASLVETGKNLEHVVFKLCTVNPEHIASEKQEEEGSLRNRRGKGEDKRKEQDDLSSKKCEGSEFVTATDPIKWFGCLVPQNLRQAQKGFHAALEVVIQSANIQSELEATCKKFEKLFKLKAGLAAGKS</sequence>
<evidence type="ECO:0000256" key="1">
    <source>
        <dbReference type="ARBA" id="ARBA00093634"/>
    </source>
</evidence>
<dbReference type="SMR" id="R4V4F6"/>
<dbReference type="PANTHER" id="PTHR31996">
    <property type="entry name" value="COILED-COIL DOMAIN-CONTAINING PROTEIN 115"/>
    <property type="match status" value="1"/>
</dbReference>
<feature type="region of interest" description="Disordered" evidence="2">
    <location>
        <begin position="103"/>
        <end position="129"/>
    </location>
</feature>
<keyword evidence="5" id="KW-1185">Reference proteome</keyword>
<dbReference type="PANTHER" id="PTHR31996:SF2">
    <property type="entry name" value="COILED-COIL DOMAIN-CONTAINING PROTEIN 115"/>
    <property type="match status" value="1"/>
</dbReference>
<dbReference type="FunCoup" id="R4V4F6">
    <property type="interactions" value="10"/>
</dbReference>
<reference evidence="4" key="2">
    <citation type="journal article" date="2020" name="J. Asia-Pac. Entomol.">
        <title>Draft genome sequence of the termite, Coptotermes formosanus: Genetic insights into the pyruvate dehydrogenase complex of the termite.</title>
        <authorList>
            <person name="Itakura S."/>
            <person name="Yosikawa Y."/>
            <person name="Togami Y."/>
            <person name="Umezawa K."/>
        </authorList>
    </citation>
    <scope>NUCLEOTIDE SEQUENCE</scope>
    <source>
        <tissue evidence="4">Head</tissue>
    </source>
</reference>